<comment type="caution">
    <text evidence="2">The sequence shown here is derived from an EMBL/GenBank/DDBJ whole genome shotgun (WGS) entry which is preliminary data.</text>
</comment>
<dbReference type="Proteomes" id="UP000277236">
    <property type="component" value="Unassembled WGS sequence"/>
</dbReference>
<feature type="domain" description="N-acetyltransferase" evidence="1">
    <location>
        <begin position="1"/>
        <end position="141"/>
    </location>
</feature>
<accession>A0A3M4LZX2</accession>
<dbReference type="Pfam" id="PF00583">
    <property type="entry name" value="Acetyltransf_1"/>
    <property type="match status" value="1"/>
</dbReference>
<dbReference type="InterPro" id="IPR000182">
    <property type="entry name" value="GNAT_dom"/>
</dbReference>
<dbReference type="InterPro" id="IPR016181">
    <property type="entry name" value="Acyl_CoA_acyltransferase"/>
</dbReference>
<reference evidence="2 3" key="1">
    <citation type="submission" date="2018-08" db="EMBL/GenBank/DDBJ databases">
        <title>Recombination of ecologically and evolutionarily significant loci maintains genetic cohesion in the Pseudomonas syringae species complex.</title>
        <authorList>
            <person name="Dillon M."/>
            <person name="Thakur S."/>
            <person name="Almeida R.N.D."/>
            <person name="Weir B.S."/>
            <person name="Guttman D.S."/>
        </authorList>
    </citation>
    <scope>NUCLEOTIDE SEQUENCE [LARGE SCALE GENOMIC DNA]</scope>
    <source>
        <strain evidence="2 3">ICMP 3353</strain>
    </source>
</reference>
<gene>
    <name evidence="2" type="ORF">ALQ04_00076</name>
</gene>
<dbReference type="CDD" id="cd04301">
    <property type="entry name" value="NAT_SF"/>
    <property type="match status" value="1"/>
</dbReference>
<sequence>MMASLEHLSPNMPDIQFSRLPDDCRPLLDKFYRAHRSPMRAANPGVLWVAKQTQIVGALCLSEVAEGHWLTGLFVDPQQRGQSIARRLINHALETLPGPVWLFCHPDLLDFYRSSGFEPAQNLPQPLADRFRRYSHSKALIALCRTSH</sequence>
<dbReference type="GO" id="GO:0016747">
    <property type="term" value="F:acyltransferase activity, transferring groups other than amino-acyl groups"/>
    <property type="evidence" value="ECO:0007669"/>
    <property type="project" value="InterPro"/>
</dbReference>
<evidence type="ECO:0000313" key="3">
    <source>
        <dbReference type="Proteomes" id="UP000277236"/>
    </source>
</evidence>
<dbReference type="SUPFAM" id="SSF55729">
    <property type="entry name" value="Acyl-CoA N-acyltransferases (Nat)"/>
    <property type="match status" value="1"/>
</dbReference>
<dbReference type="PROSITE" id="PS51186">
    <property type="entry name" value="GNAT"/>
    <property type="match status" value="1"/>
</dbReference>
<dbReference type="Gene3D" id="3.40.630.30">
    <property type="match status" value="1"/>
</dbReference>
<name>A0A3M4LZX2_PSECI</name>
<dbReference type="EMBL" id="RBRE01000039">
    <property type="protein sequence ID" value="RMQ47005.1"/>
    <property type="molecule type" value="Genomic_DNA"/>
</dbReference>
<evidence type="ECO:0000313" key="2">
    <source>
        <dbReference type="EMBL" id="RMQ47005.1"/>
    </source>
</evidence>
<evidence type="ECO:0000259" key="1">
    <source>
        <dbReference type="PROSITE" id="PS51186"/>
    </source>
</evidence>
<keyword evidence="2" id="KW-0808">Transferase</keyword>
<dbReference type="AlphaFoldDB" id="A0A3M4LZX2"/>
<protein>
    <submittedName>
        <fullName evidence="2">Acetyltransferase, GNAT protein</fullName>
    </submittedName>
</protein>
<proteinExistence type="predicted"/>
<organism evidence="2 3">
    <name type="scientific">Pseudomonas cichorii</name>
    <dbReference type="NCBI Taxonomy" id="36746"/>
    <lineage>
        <taxon>Bacteria</taxon>
        <taxon>Pseudomonadati</taxon>
        <taxon>Pseudomonadota</taxon>
        <taxon>Gammaproteobacteria</taxon>
        <taxon>Pseudomonadales</taxon>
        <taxon>Pseudomonadaceae</taxon>
        <taxon>Pseudomonas</taxon>
    </lineage>
</organism>